<protein>
    <recommendedName>
        <fullName evidence="5 6">o-succinylbenzoate synthase</fullName>
        <ecNumber evidence="5 6">4.2.1.113</ecNumber>
    </recommendedName>
</protein>
<organism evidence="8 9">
    <name type="scientific">Agrilactobacillus yilanensis</name>
    <dbReference type="NCBI Taxonomy" id="2485997"/>
    <lineage>
        <taxon>Bacteria</taxon>
        <taxon>Bacillati</taxon>
        <taxon>Bacillota</taxon>
        <taxon>Bacilli</taxon>
        <taxon>Lactobacillales</taxon>
        <taxon>Lactobacillaceae</taxon>
        <taxon>Agrilactobacillus</taxon>
    </lineage>
</organism>
<dbReference type="NCBIfam" id="TIGR01928">
    <property type="entry name" value="menC_lowGC_arch"/>
    <property type="match status" value="1"/>
</dbReference>
<evidence type="ECO:0000256" key="3">
    <source>
        <dbReference type="ARBA" id="ARBA00022842"/>
    </source>
</evidence>
<dbReference type="GO" id="GO:0043748">
    <property type="term" value="F:O-succinylbenzoate synthase activity"/>
    <property type="evidence" value="ECO:0007669"/>
    <property type="project" value="UniProtKB-EC"/>
</dbReference>
<dbReference type="SUPFAM" id="SSF51604">
    <property type="entry name" value="Enolase C-terminal domain-like"/>
    <property type="match status" value="1"/>
</dbReference>
<dbReference type="Gene3D" id="3.30.390.10">
    <property type="entry name" value="Enolase-like, N-terminal domain"/>
    <property type="match status" value="1"/>
</dbReference>
<dbReference type="Pfam" id="PF13378">
    <property type="entry name" value="MR_MLE_C"/>
    <property type="match status" value="1"/>
</dbReference>
<dbReference type="InterPro" id="IPR013342">
    <property type="entry name" value="Mandelate_racemase_C"/>
</dbReference>
<keyword evidence="9" id="KW-1185">Reference proteome</keyword>
<dbReference type="InterPro" id="IPR010197">
    <property type="entry name" value="OSBS/NAAAR"/>
</dbReference>
<keyword evidence="2" id="KW-0479">Metal-binding</keyword>
<dbReference type="SFLD" id="SFLDG00180">
    <property type="entry name" value="muconate_cycloisomerase"/>
    <property type="match status" value="1"/>
</dbReference>
<keyword evidence="4 8" id="KW-0456">Lyase</keyword>
<evidence type="ECO:0000256" key="6">
    <source>
        <dbReference type="NCBIfam" id="TIGR01928"/>
    </source>
</evidence>
<dbReference type="InterPro" id="IPR029017">
    <property type="entry name" value="Enolase-like_N"/>
</dbReference>
<evidence type="ECO:0000256" key="4">
    <source>
        <dbReference type="ARBA" id="ARBA00023239"/>
    </source>
</evidence>
<reference evidence="9" key="1">
    <citation type="journal article" date="2019" name="Int. J. Syst. Evol. Microbiol.">
        <title>The Global Catalogue of Microorganisms (GCM) 10K type strain sequencing project: providing services to taxonomists for standard genome sequencing and annotation.</title>
        <authorList>
            <consortium name="The Broad Institute Genomics Platform"/>
            <consortium name="The Broad Institute Genome Sequencing Center for Infectious Disease"/>
            <person name="Wu L."/>
            <person name="Ma J."/>
        </authorList>
    </citation>
    <scope>NUCLEOTIDE SEQUENCE [LARGE SCALE GENOMIC DNA]</scope>
    <source>
        <strain evidence="9">CCM 8896</strain>
    </source>
</reference>
<evidence type="ECO:0000256" key="1">
    <source>
        <dbReference type="ARBA" id="ARBA00001968"/>
    </source>
</evidence>
<dbReference type="Gene3D" id="3.20.20.120">
    <property type="entry name" value="Enolase-like C-terminal domain"/>
    <property type="match status" value="1"/>
</dbReference>
<dbReference type="EMBL" id="JBHTOP010000026">
    <property type="protein sequence ID" value="MFD1672863.1"/>
    <property type="molecule type" value="Genomic_DNA"/>
</dbReference>
<dbReference type="SUPFAM" id="SSF54826">
    <property type="entry name" value="Enolase N-terminal domain-like"/>
    <property type="match status" value="1"/>
</dbReference>
<sequence>MELISLKLLPLTLTLKQPFTSNHDQLRQRQLTLVQLIDDAHNQAIGEFEAFDTPTYTAETQPTGRLLLAQQLGPFLKNKKFADPAAFNRLFANIVGQPMALAALEMPVWQLFANRLQLSLADYLAQHAKTQVRSVLPVGISLGVMPWPDLKQQALQAVAQGYQRLKVKVARPADFTKIVALRQLLPQMPLMVDGNSAFGPKDLAALKALDPLNLAMIEQPFATTDFVDHAWLQQRLTTPICLDEPIFTLSDVQTAAHLKSASVINLKPARVGGFTKALAILQYCQQQHLTCWIGGMVESDLGRYYSQNLARLAPFVFPGDVGPATQFFKESLCLQHPQLIQGALDFTAMPRSYRQGPILKPEFQAAFKQQPNLLS</sequence>
<dbReference type="InterPro" id="IPR029065">
    <property type="entry name" value="Enolase_C-like"/>
</dbReference>
<comment type="caution">
    <text evidence="8">The sequence shown here is derived from an EMBL/GenBank/DDBJ whole genome shotgun (WGS) entry which is preliminary data.</text>
</comment>
<comment type="cofactor">
    <cofactor evidence="1">
        <name>a divalent metal cation</name>
        <dbReference type="ChEBI" id="CHEBI:60240"/>
    </cofactor>
</comment>
<dbReference type="RefSeq" id="WP_164506975.1">
    <property type="nucleotide sequence ID" value="NZ_JBHTOP010000026.1"/>
</dbReference>
<dbReference type="SFLD" id="SFLDS00001">
    <property type="entry name" value="Enolase"/>
    <property type="match status" value="1"/>
</dbReference>
<dbReference type="SMART" id="SM00922">
    <property type="entry name" value="MR_MLE"/>
    <property type="match status" value="1"/>
</dbReference>
<proteinExistence type="predicted"/>
<evidence type="ECO:0000313" key="8">
    <source>
        <dbReference type="EMBL" id="MFD1672863.1"/>
    </source>
</evidence>
<keyword evidence="3" id="KW-0460">Magnesium</keyword>
<dbReference type="Proteomes" id="UP001597267">
    <property type="component" value="Unassembled WGS sequence"/>
</dbReference>
<evidence type="ECO:0000259" key="7">
    <source>
        <dbReference type="SMART" id="SM00922"/>
    </source>
</evidence>
<gene>
    <name evidence="8" type="primary">menC</name>
    <name evidence="8" type="ORF">ACFQ5M_12190</name>
</gene>
<dbReference type="EC" id="4.2.1.113" evidence="5 6"/>
<accession>A0ABW4JB78</accession>
<dbReference type="SFLD" id="SFLDF00009">
    <property type="entry name" value="o-succinylbenzoate_synthase"/>
    <property type="match status" value="1"/>
</dbReference>
<dbReference type="PANTHER" id="PTHR48073">
    <property type="entry name" value="O-SUCCINYLBENZOATE SYNTHASE-RELATED"/>
    <property type="match status" value="1"/>
</dbReference>
<feature type="domain" description="Mandelate racemase/muconate lactonizing enzyme C-terminal" evidence="7">
    <location>
        <begin position="148"/>
        <end position="239"/>
    </location>
</feature>
<evidence type="ECO:0000313" key="9">
    <source>
        <dbReference type="Proteomes" id="UP001597267"/>
    </source>
</evidence>
<dbReference type="PANTHER" id="PTHR48073:SF5">
    <property type="entry name" value="O-SUCCINYLBENZOATE SYNTHASE"/>
    <property type="match status" value="1"/>
</dbReference>
<evidence type="ECO:0000256" key="2">
    <source>
        <dbReference type="ARBA" id="ARBA00022723"/>
    </source>
</evidence>
<evidence type="ECO:0000256" key="5">
    <source>
        <dbReference type="ARBA" id="ARBA00029491"/>
    </source>
</evidence>
<name>A0ABW4JB78_9LACO</name>
<dbReference type="InterPro" id="IPR036849">
    <property type="entry name" value="Enolase-like_C_sf"/>
</dbReference>